<proteinExistence type="inferred from homology"/>
<dbReference type="SUPFAM" id="SSF53271">
    <property type="entry name" value="PRTase-like"/>
    <property type="match status" value="1"/>
</dbReference>
<comment type="catalytic activity">
    <reaction evidence="5">
        <text>XMP + diphosphate = xanthine + 5-phospho-alpha-D-ribose 1-diphosphate</text>
        <dbReference type="Rhea" id="RHEA:10800"/>
        <dbReference type="ChEBI" id="CHEBI:17712"/>
        <dbReference type="ChEBI" id="CHEBI:33019"/>
        <dbReference type="ChEBI" id="CHEBI:57464"/>
        <dbReference type="ChEBI" id="CHEBI:58017"/>
        <dbReference type="EC" id="2.4.2.22"/>
    </reaction>
</comment>
<keyword evidence="3 5" id="KW-0808">Transferase</keyword>
<sequence>MDLLKKTIEEEGVVLSPSVLKVDGFLNHKIDPILLDEIGKEFAGAFRNLGITKVLTIESGGIVPAFTTALYLNVPVVFAKKAEPSTMRNPKTCRVHSFTKNTDYTICIEQNTIHEGDRVLFIDDFLANGQAYLGIKKLVEDCHARLVASGFCIEKAWQPGHSILKQDGFPFKVLASIRHMSPEEGISWNYDTAETE</sequence>
<evidence type="ECO:0000256" key="5">
    <source>
        <dbReference type="HAMAP-Rule" id="MF_01184"/>
    </source>
</evidence>
<dbReference type="GO" id="GO:0006166">
    <property type="term" value="P:purine ribonucleoside salvage"/>
    <property type="evidence" value="ECO:0007669"/>
    <property type="project" value="UniProtKB-KW"/>
</dbReference>
<keyword evidence="9" id="KW-1185">Reference proteome</keyword>
<comment type="similarity">
    <text evidence="5">Belongs to the purine/pyrimidine phosphoribosyltransferase family. Xpt subfamily.</text>
</comment>
<evidence type="ECO:0000256" key="6">
    <source>
        <dbReference type="NCBIfam" id="TIGR01744"/>
    </source>
</evidence>
<dbReference type="GO" id="GO:0005737">
    <property type="term" value="C:cytoplasm"/>
    <property type="evidence" value="ECO:0007669"/>
    <property type="project" value="UniProtKB-SubCell"/>
</dbReference>
<dbReference type="AlphaFoldDB" id="A0A1U7NJ86"/>
<keyword evidence="1 5" id="KW-0963">Cytoplasm</keyword>
<dbReference type="Proteomes" id="UP000186341">
    <property type="component" value="Unassembled WGS sequence"/>
</dbReference>
<dbReference type="GeneID" id="82201724"/>
<comment type="caution">
    <text evidence="8">The sequence shown here is derived from an EMBL/GenBank/DDBJ whole genome shotgun (WGS) entry which is preliminary data.</text>
</comment>
<dbReference type="InterPro" id="IPR000836">
    <property type="entry name" value="PRTase_dom"/>
</dbReference>
<evidence type="ECO:0000259" key="7">
    <source>
        <dbReference type="Pfam" id="PF00156"/>
    </source>
</evidence>
<feature type="binding site" evidence="5">
    <location>
        <position position="20"/>
    </location>
    <ligand>
        <name>xanthine</name>
        <dbReference type="ChEBI" id="CHEBI:17712"/>
    </ligand>
</feature>
<dbReference type="GO" id="GO:0032265">
    <property type="term" value="P:XMP salvage"/>
    <property type="evidence" value="ECO:0007669"/>
    <property type="project" value="UniProtKB-UniRule"/>
</dbReference>
<dbReference type="NCBIfam" id="NF006671">
    <property type="entry name" value="PRK09219.1"/>
    <property type="match status" value="1"/>
</dbReference>
<dbReference type="EC" id="2.4.2.22" evidence="5 6"/>
<dbReference type="GO" id="GO:0000310">
    <property type="term" value="F:xanthine phosphoribosyltransferase activity"/>
    <property type="evidence" value="ECO:0007669"/>
    <property type="project" value="UniProtKB-UniRule"/>
</dbReference>
<comment type="subcellular location">
    <subcellularLocation>
        <location evidence="5">Cytoplasm</location>
    </subcellularLocation>
</comment>
<reference evidence="8 9" key="1">
    <citation type="submission" date="2016-11" db="EMBL/GenBank/DDBJ databases">
        <title>Description of two novel members of the family Erysipelotrichaceae: Ileibacterium lipovorans gen. nov., sp. nov. and Dubosiella newyorkensis, gen. nov., sp. nov.</title>
        <authorList>
            <person name="Cox L.M."/>
            <person name="Sohn J."/>
            <person name="Tyrrell K.L."/>
            <person name="Citron D.M."/>
            <person name="Lawson P.A."/>
            <person name="Patel N.B."/>
            <person name="Iizumi T."/>
            <person name="Perez-Perez G.I."/>
            <person name="Goldstein E.J."/>
            <person name="Blaser M.J."/>
        </authorList>
    </citation>
    <scope>NUCLEOTIDE SEQUENCE [LARGE SCALE GENOMIC DNA]</scope>
    <source>
        <strain evidence="8 9">NYU-BL-A3</strain>
    </source>
</reference>
<dbReference type="OrthoDB" id="9790678at2"/>
<name>A0A1U7NJ86_9FIRM</name>
<dbReference type="Pfam" id="PF00156">
    <property type="entry name" value="Pribosyltran"/>
    <property type="match status" value="1"/>
</dbReference>
<evidence type="ECO:0000313" key="9">
    <source>
        <dbReference type="Proteomes" id="UP000186341"/>
    </source>
</evidence>
<comment type="function">
    <text evidence="5">Converts the preformed base xanthine, a product of nucleic acid breakdown, to xanthosine 5'-monophosphate (XMP), so it can be reused for RNA or DNA synthesis.</text>
</comment>
<comment type="pathway">
    <text evidence="5">Purine metabolism; XMP biosynthesis via salvage pathway; XMP from xanthine: step 1/1.</text>
</comment>
<dbReference type="NCBIfam" id="TIGR01744">
    <property type="entry name" value="XPRTase"/>
    <property type="match status" value="1"/>
</dbReference>
<dbReference type="EMBL" id="MPJW01000022">
    <property type="protein sequence ID" value="OLU43138.1"/>
    <property type="molecule type" value="Genomic_DNA"/>
</dbReference>
<dbReference type="InterPro" id="IPR010079">
    <property type="entry name" value="Xanthine_PRibTrfase"/>
</dbReference>
<feature type="binding site" evidence="5">
    <location>
        <position position="27"/>
    </location>
    <ligand>
        <name>xanthine</name>
        <dbReference type="ChEBI" id="CHEBI:17712"/>
    </ligand>
</feature>
<evidence type="ECO:0000256" key="3">
    <source>
        <dbReference type="ARBA" id="ARBA00022679"/>
    </source>
</evidence>
<dbReference type="CDD" id="cd06223">
    <property type="entry name" value="PRTases_typeI"/>
    <property type="match status" value="1"/>
</dbReference>
<evidence type="ECO:0000256" key="4">
    <source>
        <dbReference type="ARBA" id="ARBA00022726"/>
    </source>
</evidence>
<feature type="binding site" evidence="5">
    <location>
        <position position="155"/>
    </location>
    <ligand>
        <name>xanthine</name>
        <dbReference type="ChEBI" id="CHEBI:17712"/>
    </ligand>
</feature>
<dbReference type="Gene3D" id="3.40.50.2020">
    <property type="match status" value="1"/>
</dbReference>
<evidence type="ECO:0000256" key="2">
    <source>
        <dbReference type="ARBA" id="ARBA00022676"/>
    </source>
</evidence>
<dbReference type="InterPro" id="IPR029057">
    <property type="entry name" value="PRTase-like"/>
</dbReference>
<feature type="domain" description="Phosphoribosyltransferase" evidence="7">
    <location>
        <begin position="34"/>
        <end position="155"/>
    </location>
</feature>
<dbReference type="GO" id="GO:0046110">
    <property type="term" value="P:xanthine metabolic process"/>
    <property type="evidence" value="ECO:0007669"/>
    <property type="project" value="UniProtKB-UniRule"/>
</dbReference>
<evidence type="ECO:0000256" key="1">
    <source>
        <dbReference type="ARBA" id="ARBA00022490"/>
    </source>
</evidence>
<accession>A0A1U7NJ86</accession>
<dbReference type="InterPro" id="IPR050118">
    <property type="entry name" value="Pur/Pyrimidine_PRTase"/>
</dbReference>
<protein>
    <recommendedName>
        <fullName evidence="5 6">Xanthine phosphoribosyltransferase</fullName>
        <shortName evidence="5">XPRTase</shortName>
        <ecNumber evidence="5 6">2.4.2.22</ecNumber>
    </recommendedName>
</protein>
<evidence type="ECO:0000313" key="8">
    <source>
        <dbReference type="EMBL" id="OLU43138.1"/>
    </source>
</evidence>
<comment type="subunit">
    <text evidence="5">Homodimer.</text>
</comment>
<organism evidence="8 9">
    <name type="scientific">Ileibacterium valens</name>
    <dbReference type="NCBI Taxonomy" id="1862668"/>
    <lineage>
        <taxon>Bacteria</taxon>
        <taxon>Bacillati</taxon>
        <taxon>Bacillota</taxon>
        <taxon>Erysipelotrichia</taxon>
        <taxon>Erysipelotrichales</taxon>
        <taxon>Erysipelotrichaceae</taxon>
        <taxon>Ileibacterium</taxon>
    </lineage>
</organism>
<dbReference type="PANTHER" id="PTHR43864">
    <property type="entry name" value="HYPOXANTHINE/GUANINE PHOSPHORIBOSYLTRANSFERASE"/>
    <property type="match status" value="1"/>
</dbReference>
<dbReference type="HAMAP" id="MF_01184">
    <property type="entry name" value="XPRTase"/>
    <property type="match status" value="1"/>
</dbReference>
<keyword evidence="2 5" id="KW-0328">Glycosyltransferase</keyword>
<dbReference type="RefSeq" id="WP_075817415.1">
    <property type="nucleotide sequence ID" value="NZ_CAOUMU010000070.1"/>
</dbReference>
<dbReference type="PANTHER" id="PTHR43864:SF1">
    <property type="entry name" value="XANTHINE PHOSPHORIBOSYLTRANSFERASE"/>
    <property type="match status" value="1"/>
</dbReference>
<dbReference type="UniPathway" id="UPA00602">
    <property type="reaction ID" value="UER00658"/>
</dbReference>
<feature type="binding site" evidence="5">
    <location>
        <begin position="127"/>
        <end position="131"/>
    </location>
    <ligand>
        <name>5-phospho-alpha-D-ribose 1-diphosphate</name>
        <dbReference type="ChEBI" id="CHEBI:58017"/>
    </ligand>
</feature>
<keyword evidence="4 5" id="KW-0660">Purine salvage</keyword>
<gene>
    <name evidence="5" type="primary">xpt</name>
    <name evidence="8" type="ORF">BO222_00480</name>
</gene>